<dbReference type="Proteomes" id="UP000035489">
    <property type="component" value="Unassembled WGS sequence"/>
</dbReference>
<dbReference type="InterPro" id="IPR013096">
    <property type="entry name" value="Cupin_2"/>
</dbReference>
<dbReference type="OrthoDB" id="5290459at2"/>
<dbReference type="PANTHER" id="PTHR35848">
    <property type="entry name" value="OXALATE-BINDING PROTEIN"/>
    <property type="match status" value="1"/>
</dbReference>
<dbReference type="Pfam" id="PF07883">
    <property type="entry name" value="Cupin_2"/>
    <property type="match status" value="1"/>
</dbReference>
<proteinExistence type="predicted"/>
<evidence type="ECO:0000313" key="3">
    <source>
        <dbReference type="EMBL" id="KLK89621.1"/>
    </source>
</evidence>
<feature type="domain" description="Cupin type-2" evidence="2">
    <location>
        <begin position="51"/>
        <end position="121"/>
    </location>
</feature>
<accession>A0A0H1R476</accession>
<organism evidence="3 4">
    <name type="scientific">Microvirga vignae</name>
    <dbReference type="NCBI Taxonomy" id="1225564"/>
    <lineage>
        <taxon>Bacteria</taxon>
        <taxon>Pseudomonadati</taxon>
        <taxon>Pseudomonadota</taxon>
        <taxon>Alphaproteobacteria</taxon>
        <taxon>Hyphomicrobiales</taxon>
        <taxon>Methylobacteriaceae</taxon>
        <taxon>Microvirga</taxon>
    </lineage>
</organism>
<dbReference type="InterPro" id="IPR051610">
    <property type="entry name" value="GPI/OXD"/>
</dbReference>
<dbReference type="RefSeq" id="WP_047192755.1">
    <property type="nucleotide sequence ID" value="NZ_LCYG01000132.1"/>
</dbReference>
<evidence type="ECO:0000256" key="1">
    <source>
        <dbReference type="ARBA" id="ARBA00022723"/>
    </source>
</evidence>
<dbReference type="PATRIC" id="fig|1225564.3.peg.828"/>
<keyword evidence="4" id="KW-1185">Reference proteome</keyword>
<evidence type="ECO:0000259" key="2">
    <source>
        <dbReference type="Pfam" id="PF07883"/>
    </source>
</evidence>
<dbReference type="EMBL" id="LCYG01000132">
    <property type="protein sequence ID" value="KLK89621.1"/>
    <property type="molecule type" value="Genomic_DNA"/>
</dbReference>
<dbReference type="SUPFAM" id="SSF51182">
    <property type="entry name" value="RmlC-like cupins"/>
    <property type="match status" value="1"/>
</dbReference>
<protein>
    <submittedName>
        <fullName evidence="3">Cupin</fullName>
    </submittedName>
</protein>
<reference evidence="3 4" key="1">
    <citation type="submission" date="2015-05" db="EMBL/GenBank/DDBJ databases">
        <title>Draft genome sequence of Microvirga vignae strain BR3299, a novel nitrogen fixing bacteria isolated from Brazil semi-aired region.</title>
        <authorList>
            <person name="Zilli J.E."/>
            <person name="Passos S.R."/>
            <person name="Leite J."/>
            <person name="Baldani J.I."/>
            <person name="Xavier G.R."/>
            <person name="Rumjaneck N.G."/>
            <person name="Simoes-Araujo J.L."/>
        </authorList>
    </citation>
    <scope>NUCLEOTIDE SEQUENCE [LARGE SCALE GENOMIC DNA]</scope>
    <source>
        <strain evidence="3 4">BR3299</strain>
    </source>
</reference>
<sequence length="166" mass="18660">MSQATRPSFIRHYQEIQNDDTVVLRGTNERRGIGSPFSRALGLTKLGIHHELLPPGRRTSFPHAESAEEEFVYVIEGTPDVWINGELFHLAPGDGVGFPAGTGIAHSFLNNTDEPVRLLVVGEPNKPENRIIYPVNPELRELRDDWWDDAPVRPLGLHNGKPRRTE</sequence>
<dbReference type="Gene3D" id="2.60.120.10">
    <property type="entry name" value="Jelly Rolls"/>
    <property type="match status" value="1"/>
</dbReference>
<name>A0A0H1R476_9HYPH</name>
<dbReference type="InterPro" id="IPR014710">
    <property type="entry name" value="RmlC-like_jellyroll"/>
</dbReference>
<dbReference type="GO" id="GO:0046872">
    <property type="term" value="F:metal ion binding"/>
    <property type="evidence" value="ECO:0007669"/>
    <property type="project" value="UniProtKB-KW"/>
</dbReference>
<dbReference type="CDD" id="cd02224">
    <property type="entry name" value="cupin_SPO2919-like"/>
    <property type="match status" value="1"/>
</dbReference>
<dbReference type="InterPro" id="IPR011051">
    <property type="entry name" value="RmlC_Cupin_sf"/>
</dbReference>
<dbReference type="PANTHER" id="PTHR35848:SF9">
    <property type="entry name" value="SLL1358 PROTEIN"/>
    <property type="match status" value="1"/>
</dbReference>
<comment type="caution">
    <text evidence="3">The sequence shown here is derived from an EMBL/GenBank/DDBJ whole genome shotgun (WGS) entry which is preliminary data.</text>
</comment>
<gene>
    <name evidence="3" type="ORF">AA309_30305</name>
</gene>
<keyword evidence="1" id="KW-0479">Metal-binding</keyword>
<dbReference type="STRING" id="1225564.AA309_30305"/>
<evidence type="ECO:0000313" key="4">
    <source>
        <dbReference type="Proteomes" id="UP000035489"/>
    </source>
</evidence>
<dbReference type="AlphaFoldDB" id="A0A0H1R476"/>